<comment type="function">
    <text evidence="1">Core subunit of the mitochondrial membrane respiratory chain NADH dehydrogenase (Complex I) which catalyzes electron transfer from NADH through the respiratory chain, using ubiquinone as an electron acceptor. Essential for the catalytic activity of complex I.</text>
</comment>
<dbReference type="EC" id="7.1.1.2" evidence="1"/>
<keyword evidence="1" id="KW-0520">NAD</keyword>
<dbReference type="GO" id="GO:0008137">
    <property type="term" value="F:NADH dehydrogenase (ubiquinone) activity"/>
    <property type="evidence" value="ECO:0007669"/>
    <property type="project" value="UniProtKB-UniRule"/>
</dbReference>
<keyword evidence="1" id="KW-1133">Transmembrane helix</keyword>
<feature type="transmembrane region" description="Helical" evidence="1">
    <location>
        <begin position="57"/>
        <end position="83"/>
    </location>
</feature>
<evidence type="ECO:0000313" key="2">
    <source>
        <dbReference type="EMBL" id="QVX31148.1"/>
    </source>
</evidence>
<keyword evidence="1" id="KW-0472">Membrane</keyword>
<keyword evidence="1 2" id="KW-0496">Mitochondrion</keyword>
<comment type="similarity">
    <text evidence="1">Belongs to the complex I subunit 3 family.</text>
</comment>
<dbReference type="Pfam" id="PF00507">
    <property type="entry name" value="Oxidored_q4"/>
    <property type="match status" value="1"/>
</dbReference>
<gene>
    <name evidence="2" type="primary">nad3</name>
</gene>
<organism evidence="2">
    <name type="scientific">Bosmina fatalis</name>
    <dbReference type="NCBI Taxonomy" id="200852"/>
    <lineage>
        <taxon>Eukaryota</taxon>
        <taxon>Metazoa</taxon>
        <taxon>Ecdysozoa</taxon>
        <taxon>Arthropoda</taxon>
        <taxon>Crustacea</taxon>
        <taxon>Branchiopoda</taxon>
        <taxon>Diplostraca</taxon>
        <taxon>Cladocera</taxon>
        <taxon>Anomopoda</taxon>
        <taxon>Bosminidae</taxon>
        <taxon>Bosmina</taxon>
    </lineage>
</organism>
<dbReference type="EMBL" id="MW770308">
    <property type="protein sequence ID" value="QVX31148.1"/>
    <property type="molecule type" value="Genomic_DNA"/>
</dbReference>
<sequence length="117" mass="13491">MLYLILFNFILFLLVSVVLGLSLVLSMKLKFEREKSSPFECGFDNMGSARLPFSLRFFLLTIIFLIFDVEVVLLLPAVLGYNFVSIEEWGMVFGGFLFILLAGLYHEWFKGALNWSF</sequence>
<keyword evidence="1" id="KW-0249">Electron transport</keyword>
<dbReference type="AlphaFoldDB" id="A0A8E7MIH9"/>
<reference evidence="2" key="1">
    <citation type="submission" date="2021-03" db="EMBL/GenBank/DDBJ databases">
        <title>Complete mitochondrial genome of Bosmina fatalis.</title>
        <authorList>
            <person name="Wei W."/>
        </authorList>
    </citation>
    <scope>NUCLEOTIDE SEQUENCE</scope>
</reference>
<comment type="subcellular location">
    <subcellularLocation>
        <location evidence="1">Mitochondrion membrane</location>
        <topology evidence="1">Multi-pass membrane protein</topology>
    </subcellularLocation>
</comment>
<keyword evidence="1" id="KW-0679">Respiratory chain</keyword>
<comment type="catalytic activity">
    <reaction evidence="1">
        <text>a ubiquinone + NADH + 5 H(+)(in) = a ubiquinol + NAD(+) + 4 H(+)(out)</text>
        <dbReference type="Rhea" id="RHEA:29091"/>
        <dbReference type="Rhea" id="RHEA-COMP:9565"/>
        <dbReference type="Rhea" id="RHEA-COMP:9566"/>
        <dbReference type="ChEBI" id="CHEBI:15378"/>
        <dbReference type="ChEBI" id="CHEBI:16389"/>
        <dbReference type="ChEBI" id="CHEBI:17976"/>
        <dbReference type="ChEBI" id="CHEBI:57540"/>
        <dbReference type="ChEBI" id="CHEBI:57945"/>
        <dbReference type="EC" id="7.1.1.2"/>
    </reaction>
</comment>
<dbReference type="PANTHER" id="PTHR11058">
    <property type="entry name" value="NADH-UBIQUINONE OXIDOREDUCTASE CHAIN 3"/>
    <property type="match status" value="1"/>
</dbReference>
<keyword evidence="1" id="KW-0830">Ubiquinone</keyword>
<evidence type="ECO:0000256" key="1">
    <source>
        <dbReference type="RuleBase" id="RU003640"/>
    </source>
</evidence>
<keyword evidence="1" id="KW-1278">Translocase</keyword>
<dbReference type="PANTHER" id="PTHR11058:SF9">
    <property type="entry name" value="NADH-UBIQUINONE OXIDOREDUCTASE CHAIN 3"/>
    <property type="match status" value="1"/>
</dbReference>
<protein>
    <recommendedName>
        <fullName evidence="1">NADH-ubiquinone oxidoreductase chain 3</fullName>
        <ecNumber evidence="1">7.1.1.2</ecNumber>
    </recommendedName>
</protein>
<feature type="transmembrane region" description="Helical" evidence="1">
    <location>
        <begin position="6"/>
        <end position="25"/>
    </location>
</feature>
<keyword evidence="1" id="KW-0812">Transmembrane</keyword>
<dbReference type="InterPro" id="IPR000440">
    <property type="entry name" value="NADH_UbQ/plastoQ_OxRdtase_su3"/>
</dbReference>
<accession>A0A8E7MIH9</accession>
<proteinExistence type="inferred from homology"/>
<dbReference type="GO" id="GO:0030964">
    <property type="term" value="C:NADH dehydrogenase complex"/>
    <property type="evidence" value="ECO:0007669"/>
    <property type="project" value="TreeGrafter"/>
</dbReference>
<dbReference type="GO" id="GO:0031966">
    <property type="term" value="C:mitochondrial membrane"/>
    <property type="evidence" value="ECO:0007669"/>
    <property type="project" value="UniProtKB-SubCell"/>
</dbReference>
<geneLocation type="mitochondrion" evidence="2"/>
<keyword evidence="1" id="KW-0813">Transport</keyword>
<feature type="transmembrane region" description="Helical" evidence="1">
    <location>
        <begin position="89"/>
        <end position="109"/>
    </location>
</feature>
<name>A0A8E7MIH9_9CRUS</name>